<accession>A0A6J4RB40</accession>
<organism evidence="2">
    <name type="scientific">uncultured Solirubrobacteraceae bacterium</name>
    <dbReference type="NCBI Taxonomy" id="1162706"/>
    <lineage>
        <taxon>Bacteria</taxon>
        <taxon>Bacillati</taxon>
        <taxon>Actinomycetota</taxon>
        <taxon>Thermoleophilia</taxon>
        <taxon>Solirubrobacterales</taxon>
        <taxon>Solirubrobacteraceae</taxon>
        <taxon>environmental samples</taxon>
    </lineage>
</organism>
<sequence length="91" mass="9708">GEQDGPEQDHLEQAGQAVVAVGHPAAVPGADGEGDEHDADRVGPDDRRGAEVRREQPRGGDLGTQGRHADDEDDERQRRAEAGAVHPWCNV</sequence>
<protein>
    <submittedName>
        <fullName evidence="2">Uncharacterized protein</fullName>
    </submittedName>
</protein>
<proteinExistence type="predicted"/>
<feature type="compositionally biased region" description="Basic and acidic residues" evidence="1">
    <location>
        <begin position="38"/>
        <end position="58"/>
    </location>
</feature>
<feature type="non-terminal residue" evidence="2">
    <location>
        <position position="91"/>
    </location>
</feature>
<evidence type="ECO:0000313" key="2">
    <source>
        <dbReference type="EMBL" id="CAA9469192.1"/>
    </source>
</evidence>
<feature type="non-terminal residue" evidence="2">
    <location>
        <position position="1"/>
    </location>
</feature>
<dbReference type="EMBL" id="CADCVL010000106">
    <property type="protein sequence ID" value="CAA9469192.1"/>
    <property type="molecule type" value="Genomic_DNA"/>
</dbReference>
<name>A0A6J4RB40_9ACTN</name>
<feature type="compositionally biased region" description="Low complexity" evidence="1">
    <location>
        <begin position="13"/>
        <end position="30"/>
    </location>
</feature>
<reference evidence="2" key="1">
    <citation type="submission" date="2020-02" db="EMBL/GenBank/DDBJ databases">
        <authorList>
            <person name="Meier V. D."/>
        </authorList>
    </citation>
    <scope>NUCLEOTIDE SEQUENCE</scope>
    <source>
        <strain evidence="2">AVDCRST_MAG65</strain>
    </source>
</reference>
<feature type="compositionally biased region" description="Basic and acidic residues" evidence="1">
    <location>
        <begin position="67"/>
        <end position="81"/>
    </location>
</feature>
<evidence type="ECO:0000256" key="1">
    <source>
        <dbReference type="SAM" id="MobiDB-lite"/>
    </source>
</evidence>
<feature type="region of interest" description="Disordered" evidence="1">
    <location>
        <begin position="1"/>
        <end position="91"/>
    </location>
</feature>
<dbReference type="AlphaFoldDB" id="A0A6J4RB40"/>
<gene>
    <name evidence="2" type="ORF">AVDCRST_MAG65-606</name>
</gene>